<dbReference type="SUPFAM" id="SSF56112">
    <property type="entry name" value="Protein kinase-like (PK-like)"/>
    <property type="match status" value="1"/>
</dbReference>
<dbReference type="AlphaFoldDB" id="A0A6P7GF66"/>
<evidence type="ECO:0000256" key="4">
    <source>
        <dbReference type="ARBA" id="ARBA00022729"/>
    </source>
</evidence>
<keyword evidence="4" id="KW-0732">Signal</keyword>
<dbReference type="InterPro" id="IPR011009">
    <property type="entry name" value="Kinase-like_dom_sf"/>
</dbReference>
<evidence type="ECO:0000256" key="1">
    <source>
        <dbReference type="ARBA" id="ARBA00004613"/>
    </source>
</evidence>
<evidence type="ECO:0000256" key="5">
    <source>
        <dbReference type="SAM" id="Phobius"/>
    </source>
</evidence>
<dbReference type="GO" id="GO:0005576">
    <property type="term" value="C:extracellular region"/>
    <property type="evidence" value="ECO:0007669"/>
    <property type="project" value="UniProtKB-SubCell"/>
</dbReference>
<organism evidence="7">
    <name type="scientific">Diabrotica virgifera virgifera</name>
    <name type="common">western corn rootworm</name>
    <dbReference type="NCBI Taxonomy" id="50390"/>
    <lineage>
        <taxon>Eukaryota</taxon>
        <taxon>Metazoa</taxon>
        <taxon>Ecdysozoa</taxon>
        <taxon>Arthropoda</taxon>
        <taxon>Hexapoda</taxon>
        <taxon>Insecta</taxon>
        <taxon>Pterygota</taxon>
        <taxon>Neoptera</taxon>
        <taxon>Endopterygota</taxon>
        <taxon>Coleoptera</taxon>
        <taxon>Polyphaga</taxon>
        <taxon>Cucujiformia</taxon>
        <taxon>Chrysomeloidea</taxon>
        <taxon>Chrysomelidae</taxon>
        <taxon>Galerucinae</taxon>
        <taxon>Diabroticina</taxon>
        <taxon>Diabroticites</taxon>
        <taxon>Diabrotica</taxon>
    </lineage>
</organism>
<evidence type="ECO:0000256" key="2">
    <source>
        <dbReference type="ARBA" id="ARBA00006338"/>
    </source>
</evidence>
<name>A0A6P7GF66_DIAVI</name>
<keyword evidence="5" id="KW-1133">Transmembrane helix</keyword>
<dbReference type="PANTHER" id="PTHR32073">
    <property type="entry name" value="GH11358P"/>
    <property type="match status" value="1"/>
</dbReference>
<dbReference type="InterPro" id="IPR022049">
    <property type="entry name" value="FAM69_kinase_dom"/>
</dbReference>
<comment type="subcellular location">
    <subcellularLocation>
        <location evidence="1">Secreted</location>
    </subcellularLocation>
</comment>
<keyword evidence="5" id="KW-0812">Transmembrane</keyword>
<keyword evidence="3" id="KW-0964">Secreted</keyword>
<comment type="similarity">
    <text evidence="2">Belongs to the DIPK family.</text>
</comment>
<sequence>MTARKKMAKSYYIFFLFLPIILSVSFLAIKQKTVLELCEINKCPFCYGKTLCREITKNKINLEYNRVSDFIYNVFSVKNVYFARYKTKPVVLKKLAHTNELNKFDRDIRDKIINYKALKSELKFKLRGMDEKVPFPPFYVCDDDTFELFFDSFNTTNIKTTYTILSINAEPVLLEMFSKKKYFPVPKLYGTCGRMIVQENFGKAVNNIEKFSWYKRALVAYKILQGVQNFTENHEDFRLYLTDISPDNVVVDEDLNVSFIDMENAIIKKKTNTTEKVHYSNHDIDEYSFSPREICESDRSDHNIYGVCRLLLSKNALWPMMDGGLLHNPPREVTSRHWKLFDAIEACVHSPDEINRFDLSRQILNKLHAILRYARANKLF</sequence>
<evidence type="ECO:0000256" key="3">
    <source>
        <dbReference type="ARBA" id="ARBA00022525"/>
    </source>
</evidence>
<accession>A0A6P7GF66</accession>
<dbReference type="RefSeq" id="XP_028142700.1">
    <property type="nucleotide sequence ID" value="XM_028286899.1"/>
</dbReference>
<dbReference type="Gene3D" id="1.10.510.10">
    <property type="entry name" value="Transferase(Phosphotransferase) domain 1"/>
    <property type="match status" value="1"/>
</dbReference>
<dbReference type="Pfam" id="PF12260">
    <property type="entry name" value="PIP49_C"/>
    <property type="match status" value="1"/>
</dbReference>
<feature type="transmembrane region" description="Helical" evidence="5">
    <location>
        <begin position="12"/>
        <end position="29"/>
    </location>
</feature>
<proteinExistence type="inferred from homology"/>
<dbReference type="KEGG" id="dvv:114336525"/>
<dbReference type="PANTHER" id="PTHR32073:SF7">
    <property type="entry name" value="GH11358P"/>
    <property type="match status" value="1"/>
</dbReference>
<keyword evidence="5" id="KW-0472">Membrane</keyword>
<dbReference type="OrthoDB" id="10035316at2759"/>
<reference evidence="7" key="1">
    <citation type="submission" date="2025-08" db="UniProtKB">
        <authorList>
            <consortium name="RefSeq"/>
        </authorList>
    </citation>
    <scope>IDENTIFICATION</scope>
    <source>
        <tissue evidence="7">Whole insect</tissue>
    </source>
</reference>
<dbReference type="InterPro" id="IPR020519">
    <property type="entry name" value="DIPK2A/B"/>
</dbReference>
<gene>
    <name evidence="7" type="primary">LOC114336525</name>
</gene>
<dbReference type="InParanoid" id="A0A6P7GF66"/>
<feature type="domain" description="FAM69 protein-kinase" evidence="6">
    <location>
        <begin position="164"/>
        <end position="348"/>
    </location>
</feature>
<evidence type="ECO:0000313" key="7">
    <source>
        <dbReference type="RefSeq" id="XP_028142700.1"/>
    </source>
</evidence>
<evidence type="ECO:0000259" key="6">
    <source>
        <dbReference type="Pfam" id="PF12260"/>
    </source>
</evidence>
<protein>
    <submittedName>
        <fullName evidence="7">Divergent protein kinase domain 2A-like</fullName>
    </submittedName>
</protein>